<dbReference type="Pfam" id="PF03401">
    <property type="entry name" value="TctC"/>
    <property type="match status" value="1"/>
</dbReference>
<dbReference type="PANTHER" id="PTHR42928">
    <property type="entry name" value="TRICARBOXYLATE-BINDING PROTEIN"/>
    <property type="match status" value="1"/>
</dbReference>
<protein>
    <recommendedName>
        <fullName evidence="5">Tripartite-type tricarboxylate transporter receptor subunit TctC</fullName>
    </recommendedName>
</protein>
<dbReference type="CDD" id="cd13578">
    <property type="entry name" value="PBP2_Bug27"/>
    <property type="match status" value="1"/>
</dbReference>
<reference evidence="3 4" key="1">
    <citation type="submission" date="2020-04" db="EMBL/GenBank/DDBJ databases">
        <title>Usitatibacter rugosus gen. nov., sp. nov. and Usitatibacter palustris sp. nov., novel members of Usitatibacteraceae fam. nov. within the order Nitrosomonadales isolated from soil.</title>
        <authorList>
            <person name="Huber K.J."/>
            <person name="Neumann-Schaal M."/>
            <person name="Geppert A."/>
            <person name="Luckner M."/>
            <person name="Wanner G."/>
            <person name="Overmann J."/>
        </authorList>
    </citation>
    <scope>NUCLEOTIDE SEQUENCE [LARGE SCALE GENOMIC DNA]</scope>
    <source>
        <strain evidence="3 4">0125_3</strain>
    </source>
</reference>
<sequence>MSIIRRITLALAALALSGTAFAQYPNKPIKIIVPYPPGGTSDILARAVGQKMSEEWKQPVVVENKPGATGNIGADFVAKSTDAGYTLLLADIGSLAISPSVFPTLPFDPVKDFAPVIMVAYSPHILAAHPSVPANNVKELVALAKAKPDSLNFAVSGLGGANHLAGIDFAMRSGIKWTYIPYKGGSQALADLMGGQAQVMFNGMLATYPMVKDGKLKALAISSEKRFSAAPDLPTVAESGYPGFETGSFQGIVAPANTPKEVVTALHAAITKILATPEMKARLEGAGAEVRPMSPEQFGQFIASEKARWAKVIKESGAKFD</sequence>
<dbReference type="InterPro" id="IPR005064">
    <property type="entry name" value="BUG"/>
</dbReference>
<dbReference type="PANTHER" id="PTHR42928:SF5">
    <property type="entry name" value="BLR1237 PROTEIN"/>
    <property type="match status" value="1"/>
</dbReference>
<dbReference type="InterPro" id="IPR042100">
    <property type="entry name" value="Bug_dom1"/>
</dbReference>
<evidence type="ECO:0000313" key="3">
    <source>
        <dbReference type="EMBL" id="QJR12849.1"/>
    </source>
</evidence>
<dbReference type="Gene3D" id="3.40.190.10">
    <property type="entry name" value="Periplasmic binding protein-like II"/>
    <property type="match status" value="1"/>
</dbReference>
<accession>A0A6M4H024</accession>
<dbReference type="Proteomes" id="UP000501534">
    <property type="component" value="Chromosome"/>
</dbReference>
<dbReference type="PIRSF" id="PIRSF017082">
    <property type="entry name" value="YflP"/>
    <property type="match status" value="1"/>
</dbReference>
<evidence type="ECO:0000313" key="4">
    <source>
        <dbReference type="Proteomes" id="UP000501534"/>
    </source>
</evidence>
<keyword evidence="2" id="KW-0732">Signal</keyword>
<dbReference type="KEGG" id="uru:DSM104443_03943"/>
<comment type="similarity">
    <text evidence="1">Belongs to the UPF0065 (bug) family.</text>
</comment>
<dbReference type="EMBL" id="CP053069">
    <property type="protein sequence ID" value="QJR12849.1"/>
    <property type="molecule type" value="Genomic_DNA"/>
</dbReference>
<name>A0A6M4H024_9PROT</name>
<feature type="chain" id="PRO_5026979991" description="Tripartite-type tricarboxylate transporter receptor subunit TctC" evidence="2">
    <location>
        <begin position="23"/>
        <end position="321"/>
    </location>
</feature>
<feature type="signal peptide" evidence="2">
    <location>
        <begin position="1"/>
        <end position="22"/>
    </location>
</feature>
<dbReference type="SUPFAM" id="SSF53850">
    <property type="entry name" value="Periplasmic binding protein-like II"/>
    <property type="match status" value="1"/>
</dbReference>
<evidence type="ECO:0000256" key="2">
    <source>
        <dbReference type="SAM" id="SignalP"/>
    </source>
</evidence>
<dbReference type="RefSeq" id="WP_171095407.1">
    <property type="nucleotide sequence ID" value="NZ_CP053069.1"/>
</dbReference>
<organism evidence="3 4">
    <name type="scientific">Usitatibacter rugosus</name>
    <dbReference type="NCBI Taxonomy" id="2732067"/>
    <lineage>
        <taxon>Bacteria</taxon>
        <taxon>Pseudomonadati</taxon>
        <taxon>Pseudomonadota</taxon>
        <taxon>Betaproteobacteria</taxon>
        <taxon>Nitrosomonadales</taxon>
        <taxon>Usitatibacteraceae</taxon>
        <taxon>Usitatibacter</taxon>
    </lineage>
</organism>
<dbReference type="AlphaFoldDB" id="A0A6M4H024"/>
<proteinExistence type="inferred from homology"/>
<evidence type="ECO:0008006" key="5">
    <source>
        <dbReference type="Google" id="ProtNLM"/>
    </source>
</evidence>
<dbReference type="Gene3D" id="3.40.190.150">
    <property type="entry name" value="Bordetella uptake gene, domain 1"/>
    <property type="match status" value="1"/>
</dbReference>
<keyword evidence="4" id="KW-1185">Reference proteome</keyword>
<gene>
    <name evidence="3" type="ORF">DSM104443_03943</name>
</gene>
<evidence type="ECO:0000256" key="1">
    <source>
        <dbReference type="ARBA" id="ARBA00006987"/>
    </source>
</evidence>